<reference evidence="1 2" key="1">
    <citation type="journal article" date="2022" name="bioRxiv">
        <title>The genome of the oomycete Peronosclerospora sorghi, a cosmopolitan pathogen of maize and sorghum, is inflated with dispersed pseudogenes.</title>
        <authorList>
            <person name="Fletcher K."/>
            <person name="Martin F."/>
            <person name="Isakeit T."/>
            <person name="Cavanaugh K."/>
            <person name="Magill C."/>
            <person name="Michelmore R."/>
        </authorList>
    </citation>
    <scope>NUCLEOTIDE SEQUENCE [LARGE SCALE GENOMIC DNA]</scope>
    <source>
        <strain evidence="1">P6</strain>
    </source>
</reference>
<proteinExistence type="predicted"/>
<comment type="caution">
    <text evidence="1">The sequence shown here is derived from an EMBL/GenBank/DDBJ whole genome shotgun (WGS) entry which is preliminary data.</text>
</comment>
<evidence type="ECO:0000313" key="1">
    <source>
        <dbReference type="EMBL" id="KAI9906294.1"/>
    </source>
</evidence>
<gene>
    <name evidence="1" type="ORF">PsorP6_004280</name>
</gene>
<dbReference type="EMBL" id="CM047587">
    <property type="protein sequence ID" value="KAI9906294.1"/>
    <property type="molecule type" value="Genomic_DNA"/>
</dbReference>
<sequence length="141" mass="15888">MHLKDTEVSALLGCYQTARLELEAKQASVTTTASATTSSSSRGGDQEATPSRHQNEDIQPELADESDDSDGSRIQPPPSSKRLRVSKAANNDIRQVILEMEKQRQNFELSLERMRDKEPMECEARQEAVEERRRQEDQAAE</sequence>
<keyword evidence="2" id="KW-1185">Reference proteome</keyword>
<accession>A0ACC0VIM6</accession>
<organism evidence="1 2">
    <name type="scientific">Peronosclerospora sorghi</name>
    <dbReference type="NCBI Taxonomy" id="230839"/>
    <lineage>
        <taxon>Eukaryota</taxon>
        <taxon>Sar</taxon>
        <taxon>Stramenopiles</taxon>
        <taxon>Oomycota</taxon>
        <taxon>Peronosporomycetes</taxon>
        <taxon>Peronosporales</taxon>
        <taxon>Peronosporaceae</taxon>
        <taxon>Peronosclerospora</taxon>
    </lineage>
</organism>
<dbReference type="Proteomes" id="UP001163321">
    <property type="component" value="Chromosome 8"/>
</dbReference>
<name>A0ACC0VIM6_9STRA</name>
<evidence type="ECO:0000313" key="2">
    <source>
        <dbReference type="Proteomes" id="UP001163321"/>
    </source>
</evidence>
<protein>
    <submittedName>
        <fullName evidence="1">Uncharacterized protein</fullName>
    </submittedName>
</protein>